<dbReference type="KEGG" id="lal:AT746_19510"/>
<evidence type="ECO:0000259" key="2">
    <source>
        <dbReference type="Pfam" id="PF00144"/>
    </source>
</evidence>
<sequence>MEDHAGTEENDLYTGASLLIAHQGRVLYQRAFGYARAFTLQEDGRLVRLAKPVPMSQDAVFDLASVTKVAATTVSVMHLVSEQKLALDARLGALIPEFAQTDKADITVQQLLTHRSGLWQWQPTWLYLQNQENIVDYIAALPLRYAPGERRAYSDLGFMLLGKIIEKVGGMPLDDFVKQHIYHPLAMKDTGYRPGPQLKQRIVATSHGNPFEQKMVATGKPYPLAQPLPEPPFTAYRDYTLVGEANDGNAWYGLGGVAGHAGLFSTVGDLAVLGQTLLNGGGYGDYRLTDSDTLQTFLQTPYDNNQALGFWKNTDNTGLSYWHPGFTGTQFLIQPENELIIILLTNRQHKGLDPDSGRYPNLTPIWQELVSLVTKAVVRKEH</sequence>
<organism evidence="3 4">
    <name type="scientific">Lacimicrobium alkaliphilum</name>
    <dbReference type="NCBI Taxonomy" id="1526571"/>
    <lineage>
        <taxon>Bacteria</taxon>
        <taxon>Pseudomonadati</taxon>
        <taxon>Pseudomonadota</taxon>
        <taxon>Gammaproteobacteria</taxon>
        <taxon>Alteromonadales</taxon>
        <taxon>Alteromonadaceae</taxon>
        <taxon>Lacimicrobium</taxon>
    </lineage>
</organism>
<keyword evidence="1" id="KW-0378">Hydrolase</keyword>
<dbReference type="InterPro" id="IPR012338">
    <property type="entry name" value="Beta-lactam/transpept-like"/>
</dbReference>
<dbReference type="Pfam" id="PF00144">
    <property type="entry name" value="Beta-lactamase"/>
    <property type="match status" value="1"/>
</dbReference>
<dbReference type="GO" id="GO:0016787">
    <property type="term" value="F:hydrolase activity"/>
    <property type="evidence" value="ECO:0007669"/>
    <property type="project" value="UniProtKB-KW"/>
</dbReference>
<dbReference type="EMBL" id="CP013650">
    <property type="protein sequence ID" value="ALT00574.1"/>
    <property type="molecule type" value="Genomic_DNA"/>
</dbReference>
<dbReference type="PANTHER" id="PTHR43283:SF11">
    <property type="entry name" value="BETA-LACTAMASE-RELATED DOMAIN-CONTAINING PROTEIN"/>
    <property type="match status" value="1"/>
</dbReference>
<dbReference type="SUPFAM" id="SSF56601">
    <property type="entry name" value="beta-lactamase/transpeptidase-like"/>
    <property type="match status" value="1"/>
</dbReference>
<dbReference type="InterPro" id="IPR050789">
    <property type="entry name" value="Diverse_Enzym_Activities"/>
</dbReference>
<accession>A0A0U2PLM4</accession>
<protein>
    <recommendedName>
        <fullName evidence="2">Beta-lactamase-related domain-containing protein</fullName>
    </recommendedName>
</protein>
<dbReference type="Gene3D" id="3.40.710.10">
    <property type="entry name" value="DD-peptidase/beta-lactamase superfamily"/>
    <property type="match status" value="1"/>
</dbReference>
<gene>
    <name evidence="3" type="ORF">AT746_19510</name>
</gene>
<dbReference type="AlphaFoldDB" id="A0A0U2PLM4"/>
<proteinExistence type="predicted"/>
<keyword evidence="4" id="KW-1185">Reference proteome</keyword>
<evidence type="ECO:0000256" key="1">
    <source>
        <dbReference type="ARBA" id="ARBA00022801"/>
    </source>
</evidence>
<evidence type="ECO:0000313" key="3">
    <source>
        <dbReference type="EMBL" id="ALT00574.1"/>
    </source>
</evidence>
<dbReference type="PANTHER" id="PTHR43283">
    <property type="entry name" value="BETA-LACTAMASE-RELATED"/>
    <property type="match status" value="1"/>
</dbReference>
<dbReference type="InterPro" id="IPR001466">
    <property type="entry name" value="Beta-lactam-related"/>
</dbReference>
<evidence type="ECO:0000313" key="4">
    <source>
        <dbReference type="Proteomes" id="UP000068447"/>
    </source>
</evidence>
<feature type="domain" description="Beta-lactamase-related" evidence="2">
    <location>
        <begin position="14"/>
        <end position="351"/>
    </location>
</feature>
<dbReference type="STRING" id="1526571.AT746_19510"/>
<dbReference type="Proteomes" id="UP000068447">
    <property type="component" value="Chromosome"/>
</dbReference>
<reference evidence="3 4" key="1">
    <citation type="submission" date="2015-12" db="EMBL/GenBank/DDBJ databases">
        <title>Complete genome of Lacimicrobium alkaliphilum KCTC 32984.</title>
        <authorList>
            <person name="Kim S.-G."/>
            <person name="Lee Y.-J."/>
        </authorList>
    </citation>
    <scope>NUCLEOTIDE SEQUENCE [LARGE SCALE GENOMIC DNA]</scope>
    <source>
        <strain evidence="3 4">YelD216</strain>
    </source>
</reference>
<name>A0A0U2PLM4_9ALTE</name>